<evidence type="ECO:0000256" key="6">
    <source>
        <dbReference type="ARBA" id="ARBA00036824"/>
    </source>
</evidence>
<dbReference type="GO" id="GO:0005576">
    <property type="term" value="C:extracellular region"/>
    <property type="evidence" value="ECO:0007669"/>
    <property type="project" value="TreeGrafter"/>
</dbReference>
<dbReference type="SUPFAM" id="SSF51445">
    <property type="entry name" value="(Trans)glycosidases"/>
    <property type="match status" value="1"/>
</dbReference>
<accession>A0AAD7GG15</accession>
<dbReference type="GO" id="GO:0009251">
    <property type="term" value="P:glucan catabolic process"/>
    <property type="evidence" value="ECO:0007669"/>
    <property type="project" value="TreeGrafter"/>
</dbReference>
<dbReference type="EMBL" id="JARKIE010000047">
    <property type="protein sequence ID" value="KAJ7693182.1"/>
    <property type="molecule type" value="Genomic_DNA"/>
</dbReference>
<dbReference type="GO" id="GO:0071555">
    <property type="term" value="P:cell wall organization"/>
    <property type="evidence" value="ECO:0007669"/>
    <property type="project" value="UniProtKB-KW"/>
</dbReference>
<evidence type="ECO:0000313" key="8">
    <source>
        <dbReference type="EMBL" id="KAJ7693182.1"/>
    </source>
</evidence>
<evidence type="ECO:0000256" key="5">
    <source>
        <dbReference type="ARBA" id="ARBA00023316"/>
    </source>
</evidence>
<evidence type="ECO:0000256" key="2">
    <source>
        <dbReference type="ARBA" id="ARBA00022801"/>
    </source>
</evidence>
<evidence type="ECO:0000256" key="4">
    <source>
        <dbReference type="ARBA" id="ARBA00023295"/>
    </source>
</evidence>
<gene>
    <name evidence="8" type="ORF">B0H17DRAFT_933280</name>
</gene>
<dbReference type="GO" id="GO:0004338">
    <property type="term" value="F:glucan exo-1,3-beta-glucosidase activity"/>
    <property type="evidence" value="ECO:0007669"/>
    <property type="project" value="UniProtKB-EC"/>
</dbReference>
<organism evidence="8 9">
    <name type="scientific">Mycena rosella</name>
    <name type="common">Pink bonnet</name>
    <name type="synonym">Agaricus rosellus</name>
    <dbReference type="NCBI Taxonomy" id="1033263"/>
    <lineage>
        <taxon>Eukaryota</taxon>
        <taxon>Fungi</taxon>
        <taxon>Dikarya</taxon>
        <taxon>Basidiomycota</taxon>
        <taxon>Agaricomycotina</taxon>
        <taxon>Agaricomycetes</taxon>
        <taxon>Agaricomycetidae</taxon>
        <taxon>Agaricales</taxon>
        <taxon>Marasmiineae</taxon>
        <taxon>Mycenaceae</taxon>
        <taxon>Mycena</taxon>
    </lineage>
</organism>
<name>A0AAD7GG15_MYCRO</name>
<evidence type="ECO:0000256" key="3">
    <source>
        <dbReference type="ARBA" id="ARBA00023180"/>
    </source>
</evidence>
<comment type="catalytic activity">
    <reaction evidence="6">
        <text>Successive hydrolysis of beta-D-glucose units from the non-reducing ends of (1-&gt;3)-beta-D-glucans, releasing alpha-glucose.</text>
        <dbReference type="EC" id="3.2.1.58"/>
    </reaction>
</comment>
<dbReference type="EC" id="3.2.1.58" evidence="7"/>
<keyword evidence="2 8" id="KW-0378">Hydrolase</keyword>
<dbReference type="PANTHER" id="PTHR31297">
    <property type="entry name" value="GLUCAN ENDO-1,6-BETA-GLUCOSIDASE B"/>
    <property type="match status" value="1"/>
</dbReference>
<evidence type="ECO:0000313" key="9">
    <source>
        <dbReference type="Proteomes" id="UP001221757"/>
    </source>
</evidence>
<dbReference type="InterPro" id="IPR050386">
    <property type="entry name" value="Glycosyl_hydrolase_5"/>
</dbReference>
<keyword evidence="9" id="KW-1185">Reference proteome</keyword>
<comment type="caution">
    <text evidence="8">The sequence shown here is derived from an EMBL/GenBank/DDBJ whole genome shotgun (WGS) entry which is preliminary data.</text>
</comment>
<sequence>TEQDIATITGTGLNWVRVPIPFWAIRCGFTLTSSPPQHIVRLFGWAHKYGILVNLDLHTAPGSQNGECHSGKLGQINFLGGVMGYANVQHMLDYICFIIEFILRPEDKDRYRCLAL</sequence>
<comment type="similarity">
    <text evidence="1">Belongs to the glycosyl hydrolase 5 (cellulase A) family.</text>
</comment>
<dbReference type="GO" id="GO:0009986">
    <property type="term" value="C:cell surface"/>
    <property type="evidence" value="ECO:0007669"/>
    <property type="project" value="TreeGrafter"/>
</dbReference>
<dbReference type="PANTHER" id="PTHR31297:SF34">
    <property type="entry name" value="GLUCAN 1,3-BETA-GLUCOSIDASE 2"/>
    <property type="match status" value="1"/>
</dbReference>
<dbReference type="InterPro" id="IPR017853">
    <property type="entry name" value="GH"/>
</dbReference>
<dbReference type="Gene3D" id="3.20.20.80">
    <property type="entry name" value="Glycosidases"/>
    <property type="match status" value="1"/>
</dbReference>
<dbReference type="AlphaFoldDB" id="A0AAD7GG15"/>
<evidence type="ECO:0000256" key="7">
    <source>
        <dbReference type="ARBA" id="ARBA00038929"/>
    </source>
</evidence>
<proteinExistence type="inferred from homology"/>
<feature type="non-terminal residue" evidence="8">
    <location>
        <position position="116"/>
    </location>
</feature>
<keyword evidence="4" id="KW-0326">Glycosidase</keyword>
<keyword evidence="3" id="KW-0325">Glycoprotein</keyword>
<reference evidence="8" key="1">
    <citation type="submission" date="2023-03" db="EMBL/GenBank/DDBJ databases">
        <title>Massive genome expansion in bonnet fungi (Mycena s.s.) driven by repeated elements and novel gene families across ecological guilds.</title>
        <authorList>
            <consortium name="Lawrence Berkeley National Laboratory"/>
            <person name="Harder C.B."/>
            <person name="Miyauchi S."/>
            <person name="Viragh M."/>
            <person name="Kuo A."/>
            <person name="Thoen E."/>
            <person name="Andreopoulos B."/>
            <person name="Lu D."/>
            <person name="Skrede I."/>
            <person name="Drula E."/>
            <person name="Henrissat B."/>
            <person name="Morin E."/>
            <person name="Kohler A."/>
            <person name="Barry K."/>
            <person name="LaButti K."/>
            <person name="Morin E."/>
            <person name="Salamov A."/>
            <person name="Lipzen A."/>
            <person name="Mereny Z."/>
            <person name="Hegedus B."/>
            <person name="Baldrian P."/>
            <person name="Stursova M."/>
            <person name="Weitz H."/>
            <person name="Taylor A."/>
            <person name="Grigoriev I.V."/>
            <person name="Nagy L.G."/>
            <person name="Martin F."/>
            <person name="Kauserud H."/>
        </authorList>
    </citation>
    <scope>NUCLEOTIDE SEQUENCE</scope>
    <source>
        <strain evidence="8">CBHHK067</strain>
    </source>
</reference>
<protein>
    <recommendedName>
        <fullName evidence="7">glucan 1,3-beta-glucosidase</fullName>
        <ecNumber evidence="7">3.2.1.58</ecNumber>
    </recommendedName>
</protein>
<evidence type="ECO:0000256" key="1">
    <source>
        <dbReference type="ARBA" id="ARBA00005641"/>
    </source>
</evidence>
<dbReference type="Proteomes" id="UP001221757">
    <property type="component" value="Unassembled WGS sequence"/>
</dbReference>
<keyword evidence="5" id="KW-0961">Cell wall biogenesis/degradation</keyword>